<dbReference type="EC" id="2.7.1.23" evidence="1"/>
<dbReference type="Proteomes" id="UP000885806">
    <property type="component" value="Unassembled WGS sequence"/>
</dbReference>
<organism evidence="1">
    <name type="scientific">Hellea balneolensis</name>
    <dbReference type="NCBI Taxonomy" id="287478"/>
    <lineage>
        <taxon>Bacteria</taxon>
        <taxon>Pseudomonadati</taxon>
        <taxon>Pseudomonadota</taxon>
        <taxon>Alphaproteobacteria</taxon>
        <taxon>Maricaulales</taxon>
        <taxon>Robiginitomaculaceae</taxon>
        <taxon>Hellea</taxon>
    </lineage>
</organism>
<feature type="non-terminal residue" evidence="1">
    <location>
        <position position="43"/>
    </location>
</feature>
<sequence>MSNLQTKSGYDKIAFLSMDKPEAKQAMARLVEKYGNHDAADAD</sequence>
<proteinExistence type="predicted"/>
<reference evidence="1" key="1">
    <citation type="journal article" date="2020" name="mSystems">
        <title>Genome- and Community-Level Interaction Insights into Carbon Utilization and Element Cycling Functions of Hydrothermarchaeota in Hydrothermal Sediment.</title>
        <authorList>
            <person name="Zhou Z."/>
            <person name="Liu Y."/>
            <person name="Xu W."/>
            <person name="Pan J."/>
            <person name="Luo Z.H."/>
            <person name="Li M."/>
        </authorList>
    </citation>
    <scope>NUCLEOTIDE SEQUENCE [LARGE SCALE GENOMIC DNA]</scope>
    <source>
        <strain evidence="1">HyVt-538</strain>
    </source>
</reference>
<protein>
    <submittedName>
        <fullName evidence="1">NAD(+) kinase</fullName>
        <ecNumber evidence="1">2.7.1.23</ecNumber>
    </submittedName>
</protein>
<comment type="caution">
    <text evidence="1">The sequence shown here is derived from an EMBL/GenBank/DDBJ whole genome shotgun (WGS) entry which is preliminary data.</text>
</comment>
<keyword evidence="1" id="KW-0418">Kinase</keyword>
<accession>A0A7V5NWL0</accession>
<dbReference type="AlphaFoldDB" id="A0A7V5NWL0"/>
<gene>
    <name evidence="1" type="primary">ppnK</name>
    <name evidence="1" type="ORF">ENK01_01320</name>
</gene>
<dbReference type="EMBL" id="DROP01000090">
    <property type="protein sequence ID" value="HHI88567.1"/>
    <property type="molecule type" value="Genomic_DNA"/>
</dbReference>
<keyword evidence="1" id="KW-0808">Transferase</keyword>
<name>A0A7V5NWL0_9PROT</name>
<evidence type="ECO:0000313" key="1">
    <source>
        <dbReference type="EMBL" id="HHI88567.1"/>
    </source>
</evidence>
<dbReference type="GO" id="GO:0003951">
    <property type="term" value="F:NAD+ kinase activity"/>
    <property type="evidence" value="ECO:0007669"/>
    <property type="project" value="UniProtKB-EC"/>
</dbReference>